<dbReference type="InterPro" id="IPR043128">
    <property type="entry name" value="Rev_trsase/Diguanyl_cyclase"/>
</dbReference>
<dbReference type="CDD" id="cd17574">
    <property type="entry name" value="REC_OmpR"/>
    <property type="match status" value="1"/>
</dbReference>
<evidence type="ECO:0000313" key="9">
    <source>
        <dbReference type="EMBL" id="KPL75344.1"/>
    </source>
</evidence>
<dbReference type="SMART" id="SM00448">
    <property type="entry name" value="REC"/>
    <property type="match status" value="1"/>
</dbReference>
<dbReference type="EMBL" id="LGHJ01000014">
    <property type="protein sequence ID" value="KPL75344.1"/>
    <property type="molecule type" value="Genomic_DNA"/>
</dbReference>
<dbReference type="Pfam" id="PF00990">
    <property type="entry name" value="GGDEF"/>
    <property type="match status" value="1"/>
</dbReference>
<keyword evidence="3" id="KW-0805">Transcription regulation</keyword>
<evidence type="ECO:0000259" key="7">
    <source>
        <dbReference type="PROSITE" id="PS50110"/>
    </source>
</evidence>
<dbReference type="InterPro" id="IPR001789">
    <property type="entry name" value="Sig_transdc_resp-reg_receiver"/>
</dbReference>
<dbReference type="STRING" id="360411.AC812_08605"/>
<dbReference type="GO" id="GO:0005829">
    <property type="term" value="C:cytosol"/>
    <property type="evidence" value="ECO:0007669"/>
    <property type="project" value="TreeGrafter"/>
</dbReference>
<evidence type="ECO:0000256" key="4">
    <source>
        <dbReference type="ARBA" id="ARBA00023125"/>
    </source>
</evidence>
<dbReference type="InterPro" id="IPR039420">
    <property type="entry name" value="WalR-like"/>
</dbReference>
<dbReference type="GO" id="GO:0000156">
    <property type="term" value="F:phosphorelay response regulator activity"/>
    <property type="evidence" value="ECO:0007669"/>
    <property type="project" value="TreeGrafter"/>
</dbReference>
<dbReference type="GO" id="GO:0000976">
    <property type="term" value="F:transcription cis-regulatory region binding"/>
    <property type="evidence" value="ECO:0007669"/>
    <property type="project" value="TreeGrafter"/>
</dbReference>
<dbReference type="PANTHER" id="PTHR48111">
    <property type="entry name" value="REGULATOR OF RPOS"/>
    <property type="match status" value="1"/>
</dbReference>
<evidence type="ECO:0000256" key="1">
    <source>
        <dbReference type="ARBA" id="ARBA00022553"/>
    </source>
</evidence>
<dbReference type="SMART" id="SM00267">
    <property type="entry name" value="GGDEF"/>
    <property type="match status" value="1"/>
</dbReference>
<evidence type="ECO:0008006" key="11">
    <source>
        <dbReference type="Google" id="ProtNLM"/>
    </source>
</evidence>
<evidence type="ECO:0000256" key="6">
    <source>
        <dbReference type="PROSITE-ProRule" id="PRU00169"/>
    </source>
</evidence>
<keyword evidence="10" id="KW-1185">Reference proteome</keyword>
<dbReference type="Gene3D" id="3.40.50.2300">
    <property type="match status" value="1"/>
</dbReference>
<dbReference type="RefSeq" id="WP_061913905.1">
    <property type="nucleotide sequence ID" value="NZ_DF967971.1"/>
</dbReference>
<feature type="modified residue" description="4-aspartylphosphate" evidence="6">
    <location>
        <position position="54"/>
    </location>
</feature>
<dbReference type="PROSITE" id="PS50110">
    <property type="entry name" value="RESPONSE_REGULATORY"/>
    <property type="match status" value="1"/>
</dbReference>
<feature type="domain" description="Response regulatory" evidence="7">
    <location>
        <begin position="5"/>
        <end position="121"/>
    </location>
</feature>
<dbReference type="SUPFAM" id="SSF52172">
    <property type="entry name" value="CheY-like"/>
    <property type="match status" value="1"/>
</dbReference>
<sequence length="296" mass="33493">MSKARLLIVEDDVDISNMLRIYFTSQGYDVDIAPRGSDALEKTRQVMPHLLILDIMLPDIDGYEVCRVLRTNTRTSHIPVLFLTQKDERSDKLKGLELGADDYITKPFDIEELKLRVQNALARSERESLTDPQTGLPSGRLIEDQLRKLIRQNDWAFLDIRINHFEPFKDVYGFIAGNDVLRFTAMLLGEVVDELGTQNDFIGHVGGDNFVVSTTAQAGAAIKTRLKARFKEEVLSHYNFLDRQQGFVLAPGKDGQMTPTPFMTLAVGLVSPLTHQFADIREITEIAAEERRRDSV</sequence>
<dbReference type="InterPro" id="IPR000160">
    <property type="entry name" value="GGDEF_dom"/>
</dbReference>
<evidence type="ECO:0000256" key="2">
    <source>
        <dbReference type="ARBA" id="ARBA00023012"/>
    </source>
</evidence>
<evidence type="ECO:0000313" key="10">
    <source>
        <dbReference type="Proteomes" id="UP000050514"/>
    </source>
</evidence>
<evidence type="ECO:0000256" key="5">
    <source>
        <dbReference type="ARBA" id="ARBA00023163"/>
    </source>
</evidence>
<dbReference type="Proteomes" id="UP000050514">
    <property type="component" value="Unassembled WGS sequence"/>
</dbReference>
<accession>A0A0P6X7L0</accession>
<protein>
    <recommendedName>
        <fullName evidence="11">Response regulator</fullName>
    </recommendedName>
</protein>
<dbReference type="Pfam" id="PF00072">
    <property type="entry name" value="Response_reg"/>
    <property type="match status" value="1"/>
</dbReference>
<name>A0A0P6X7L0_9CHLR</name>
<dbReference type="SUPFAM" id="SSF55073">
    <property type="entry name" value="Nucleotide cyclase"/>
    <property type="match status" value="1"/>
</dbReference>
<keyword evidence="5" id="KW-0804">Transcription</keyword>
<keyword evidence="4" id="KW-0238">DNA-binding</keyword>
<dbReference type="InterPro" id="IPR029787">
    <property type="entry name" value="Nucleotide_cyclase"/>
</dbReference>
<dbReference type="GO" id="GO:0006355">
    <property type="term" value="P:regulation of DNA-templated transcription"/>
    <property type="evidence" value="ECO:0007669"/>
    <property type="project" value="TreeGrafter"/>
</dbReference>
<evidence type="ECO:0000256" key="3">
    <source>
        <dbReference type="ARBA" id="ARBA00023015"/>
    </source>
</evidence>
<dbReference type="InterPro" id="IPR011006">
    <property type="entry name" value="CheY-like_superfamily"/>
</dbReference>
<proteinExistence type="predicted"/>
<evidence type="ECO:0000259" key="8">
    <source>
        <dbReference type="PROSITE" id="PS50887"/>
    </source>
</evidence>
<comment type="caution">
    <text evidence="9">The sequence shown here is derived from an EMBL/GenBank/DDBJ whole genome shotgun (WGS) entry which is preliminary data.</text>
</comment>
<dbReference type="AlphaFoldDB" id="A0A0P6X7L0"/>
<feature type="domain" description="GGDEF" evidence="8">
    <location>
        <begin position="153"/>
        <end position="296"/>
    </location>
</feature>
<keyword evidence="2" id="KW-0902">Two-component regulatory system</keyword>
<gene>
    <name evidence="9" type="ORF">AC812_08605</name>
</gene>
<keyword evidence="1 6" id="KW-0597">Phosphoprotein</keyword>
<dbReference type="Gene3D" id="3.30.70.270">
    <property type="match status" value="1"/>
</dbReference>
<dbReference type="FunFam" id="3.40.50.2300:FF:000001">
    <property type="entry name" value="DNA-binding response regulator PhoB"/>
    <property type="match status" value="1"/>
</dbReference>
<dbReference type="Gene3D" id="6.10.250.690">
    <property type="match status" value="1"/>
</dbReference>
<dbReference type="PROSITE" id="PS50887">
    <property type="entry name" value="GGDEF"/>
    <property type="match status" value="1"/>
</dbReference>
<dbReference type="PANTHER" id="PTHR48111:SF4">
    <property type="entry name" value="DNA-BINDING DUAL TRANSCRIPTIONAL REGULATOR OMPR"/>
    <property type="match status" value="1"/>
</dbReference>
<organism evidence="9 10">
    <name type="scientific">Bellilinea caldifistulae</name>
    <dbReference type="NCBI Taxonomy" id="360411"/>
    <lineage>
        <taxon>Bacteria</taxon>
        <taxon>Bacillati</taxon>
        <taxon>Chloroflexota</taxon>
        <taxon>Anaerolineae</taxon>
        <taxon>Anaerolineales</taxon>
        <taxon>Anaerolineaceae</taxon>
        <taxon>Bellilinea</taxon>
    </lineage>
</organism>
<dbReference type="GO" id="GO:0032993">
    <property type="term" value="C:protein-DNA complex"/>
    <property type="evidence" value="ECO:0007669"/>
    <property type="project" value="TreeGrafter"/>
</dbReference>
<reference evidence="9 10" key="1">
    <citation type="submission" date="2015-07" db="EMBL/GenBank/DDBJ databases">
        <title>Draft genome of Bellilinea caldifistulae DSM 17877.</title>
        <authorList>
            <person name="Hemp J."/>
            <person name="Ward L.M."/>
            <person name="Pace L.A."/>
            <person name="Fischer W.W."/>
        </authorList>
    </citation>
    <scope>NUCLEOTIDE SEQUENCE [LARGE SCALE GENOMIC DNA]</scope>
    <source>
        <strain evidence="9 10">GOMI-1</strain>
    </source>
</reference>